<gene>
    <name evidence="3" type="ORF">SAMN02745152_00819</name>
</gene>
<feature type="signal peptide" evidence="2">
    <location>
        <begin position="1"/>
        <end position="20"/>
    </location>
</feature>
<dbReference type="InterPro" id="IPR018389">
    <property type="entry name" value="DctP_fam"/>
</dbReference>
<proteinExistence type="predicted"/>
<accession>A0A1T4M9I0</accession>
<dbReference type="CDD" id="cd13671">
    <property type="entry name" value="PBP2_TRAP_SBP_like_3"/>
    <property type="match status" value="1"/>
</dbReference>
<name>A0A1T4M9I0_9SPIR</name>
<dbReference type="PANTHER" id="PTHR33376">
    <property type="match status" value="1"/>
</dbReference>
<dbReference type="GO" id="GO:0030246">
    <property type="term" value="F:carbohydrate binding"/>
    <property type="evidence" value="ECO:0007669"/>
    <property type="project" value="TreeGrafter"/>
</dbReference>
<dbReference type="PANTHER" id="PTHR33376:SF2">
    <property type="entry name" value="DICARBOXYLATE-BINDING PERIPLASMIC PROTEIN"/>
    <property type="match status" value="1"/>
</dbReference>
<dbReference type="Gene3D" id="3.40.190.170">
    <property type="entry name" value="Bacterial extracellular solute-binding protein, family 7"/>
    <property type="match status" value="1"/>
</dbReference>
<keyword evidence="1 2" id="KW-0732">Signal</keyword>
<dbReference type="AlphaFoldDB" id="A0A1T4M9I0"/>
<dbReference type="InterPro" id="IPR004682">
    <property type="entry name" value="TRAP_DctP"/>
</dbReference>
<dbReference type="STRING" id="225004.SAMN02745152_00819"/>
<evidence type="ECO:0000256" key="2">
    <source>
        <dbReference type="SAM" id="SignalP"/>
    </source>
</evidence>
<dbReference type="RefSeq" id="WP_078930571.1">
    <property type="nucleotide sequence ID" value="NZ_CAMCOW010000019.1"/>
</dbReference>
<dbReference type="GO" id="GO:0055085">
    <property type="term" value="P:transmembrane transport"/>
    <property type="evidence" value="ECO:0007669"/>
    <property type="project" value="InterPro"/>
</dbReference>
<dbReference type="GeneID" id="303367077"/>
<dbReference type="EMBL" id="FUXC01000003">
    <property type="protein sequence ID" value="SJZ63690.1"/>
    <property type="molecule type" value="Genomic_DNA"/>
</dbReference>
<sequence>MKKTLVAATCALLAAGLALTGCKEKKAEKMVLRYAENQAQDYPTTKAAYKFAELVEQKTNGRIHIDVYHGGQLGDEKAVIEQLQFGAIDFTRVSISPLSEFEKSLNVLQLPYLYKDAAQMWRVLDGSIGEKFLNSMDKNNLIGLSWFDAGARNFYDSKRPITKLSDMKGLKIRVQESQLMMGMVAALGASATPMAYGEVYSGLQTGVIDGAENNWPSYDSVSHYEVAKYYVLDEHTRVPEMQLVSKLTWDKFSDSDKAIIKECAKESAKLERELWAAKEKVSEEKVRAAGCTITELEPGEKEKFQAAMAPLYAQFGAGYEDVIKNIQAQ</sequence>
<dbReference type="InterPro" id="IPR038404">
    <property type="entry name" value="TRAP_DctP_sf"/>
</dbReference>
<dbReference type="PROSITE" id="PS51257">
    <property type="entry name" value="PROKAR_LIPOPROTEIN"/>
    <property type="match status" value="1"/>
</dbReference>
<dbReference type="GO" id="GO:0030288">
    <property type="term" value="C:outer membrane-bounded periplasmic space"/>
    <property type="evidence" value="ECO:0007669"/>
    <property type="project" value="InterPro"/>
</dbReference>
<keyword evidence="3" id="KW-0675">Receptor</keyword>
<dbReference type="Pfam" id="PF03480">
    <property type="entry name" value="DctP"/>
    <property type="match status" value="1"/>
</dbReference>
<dbReference type="Proteomes" id="UP000190395">
    <property type="component" value="Unassembled WGS sequence"/>
</dbReference>
<protein>
    <submittedName>
        <fullName evidence="3">Tripartite ATP-independent transporter solute receptor, DctP family</fullName>
    </submittedName>
</protein>
<dbReference type="NCBIfam" id="NF037995">
    <property type="entry name" value="TRAP_S1"/>
    <property type="match status" value="1"/>
</dbReference>
<keyword evidence="4" id="KW-1185">Reference proteome</keyword>
<feature type="chain" id="PRO_5012888272" evidence="2">
    <location>
        <begin position="21"/>
        <end position="329"/>
    </location>
</feature>
<evidence type="ECO:0000313" key="4">
    <source>
        <dbReference type="Proteomes" id="UP000190395"/>
    </source>
</evidence>
<reference evidence="3 4" key="1">
    <citation type="submission" date="2017-02" db="EMBL/GenBank/DDBJ databases">
        <authorList>
            <person name="Peterson S.W."/>
        </authorList>
    </citation>
    <scope>NUCLEOTIDE SEQUENCE [LARGE SCALE GENOMIC DNA]</scope>
    <source>
        <strain evidence="3 4">ATCC BAA-909</strain>
    </source>
</reference>
<dbReference type="OrthoDB" id="89872at2"/>
<evidence type="ECO:0000313" key="3">
    <source>
        <dbReference type="EMBL" id="SJZ63690.1"/>
    </source>
</evidence>
<dbReference type="NCBIfam" id="TIGR00787">
    <property type="entry name" value="dctP"/>
    <property type="match status" value="1"/>
</dbReference>
<dbReference type="PIRSF" id="PIRSF006470">
    <property type="entry name" value="DctB"/>
    <property type="match status" value="1"/>
</dbReference>
<organism evidence="3 4">
    <name type="scientific">Treponema berlinense</name>
    <dbReference type="NCBI Taxonomy" id="225004"/>
    <lineage>
        <taxon>Bacteria</taxon>
        <taxon>Pseudomonadati</taxon>
        <taxon>Spirochaetota</taxon>
        <taxon>Spirochaetia</taxon>
        <taxon>Spirochaetales</taxon>
        <taxon>Treponemataceae</taxon>
        <taxon>Treponema</taxon>
    </lineage>
</organism>
<evidence type="ECO:0000256" key="1">
    <source>
        <dbReference type="ARBA" id="ARBA00022729"/>
    </source>
</evidence>